<evidence type="ECO:0000256" key="1">
    <source>
        <dbReference type="RuleBase" id="RU367018"/>
    </source>
</evidence>
<gene>
    <name evidence="2" type="ORF">Ddye_029717</name>
</gene>
<dbReference type="EMBL" id="JANJYI010000009">
    <property type="protein sequence ID" value="KAK2634925.1"/>
    <property type="molecule type" value="Genomic_DNA"/>
</dbReference>
<reference evidence="2" key="1">
    <citation type="journal article" date="2023" name="Plant J.">
        <title>Genome sequences and population genomics provide insights into the demographic history, inbreeding, and mutation load of two 'living fossil' tree species of Dipteronia.</title>
        <authorList>
            <person name="Feng Y."/>
            <person name="Comes H.P."/>
            <person name="Chen J."/>
            <person name="Zhu S."/>
            <person name="Lu R."/>
            <person name="Zhang X."/>
            <person name="Li P."/>
            <person name="Qiu J."/>
            <person name="Olsen K.M."/>
            <person name="Qiu Y."/>
        </authorList>
    </citation>
    <scope>NUCLEOTIDE SEQUENCE</scope>
    <source>
        <strain evidence="2">KIB01</strain>
    </source>
</reference>
<dbReference type="PANTHER" id="PTHR31669:SF302">
    <property type="entry name" value="PROTEIN FAR1-RELATED SEQUENCE"/>
    <property type="match status" value="1"/>
</dbReference>
<dbReference type="GO" id="GO:0008270">
    <property type="term" value="F:zinc ion binding"/>
    <property type="evidence" value="ECO:0007669"/>
    <property type="project" value="UniProtKB-UniRule"/>
</dbReference>
<dbReference type="GO" id="GO:0006355">
    <property type="term" value="P:regulation of DNA-templated transcription"/>
    <property type="evidence" value="ECO:0007669"/>
    <property type="project" value="UniProtKB-UniRule"/>
</dbReference>
<dbReference type="InterPro" id="IPR031052">
    <property type="entry name" value="FHY3/FAR1"/>
</dbReference>
<evidence type="ECO:0000313" key="2">
    <source>
        <dbReference type="EMBL" id="KAK2634925.1"/>
    </source>
</evidence>
<protein>
    <recommendedName>
        <fullName evidence="1">Protein FAR1-RELATED SEQUENCE</fullName>
    </recommendedName>
</protein>
<keyword evidence="1" id="KW-0539">Nucleus</keyword>
<comment type="subcellular location">
    <subcellularLocation>
        <location evidence="1">Nucleus</location>
    </subcellularLocation>
</comment>
<keyword evidence="1" id="KW-0863">Zinc-finger</keyword>
<dbReference type="PANTHER" id="PTHR31669">
    <property type="entry name" value="PROTEIN FAR1-RELATED SEQUENCE 10-RELATED"/>
    <property type="match status" value="1"/>
</dbReference>
<dbReference type="AlphaFoldDB" id="A0AAD9TEY4"/>
<accession>A0AAD9TEY4</accession>
<name>A0AAD9TEY4_9ROSI</name>
<organism evidence="2 3">
    <name type="scientific">Dipteronia dyeriana</name>
    <dbReference type="NCBI Taxonomy" id="168575"/>
    <lineage>
        <taxon>Eukaryota</taxon>
        <taxon>Viridiplantae</taxon>
        <taxon>Streptophyta</taxon>
        <taxon>Embryophyta</taxon>
        <taxon>Tracheophyta</taxon>
        <taxon>Spermatophyta</taxon>
        <taxon>Magnoliopsida</taxon>
        <taxon>eudicotyledons</taxon>
        <taxon>Gunneridae</taxon>
        <taxon>Pentapetalae</taxon>
        <taxon>rosids</taxon>
        <taxon>malvids</taxon>
        <taxon>Sapindales</taxon>
        <taxon>Sapindaceae</taxon>
        <taxon>Hippocastanoideae</taxon>
        <taxon>Acereae</taxon>
        <taxon>Dipteronia</taxon>
    </lineage>
</organism>
<dbReference type="GO" id="GO:0005634">
    <property type="term" value="C:nucleus"/>
    <property type="evidence" value="ECO:0007669"/>
    <property type="project" value="UniProtKB-SubCell"/>
</dbReference>
<proteinExistence type="inferred from homology"/>
<comment type="caution">
    <text evidence="2">The sequence shown here is derived from an EMBL/GenBank/DDBJ whole genome shotgun (WGS) entry which is preliminary data.</text>
</comment>
<keyword evidence="1" id="KW-0862">Zinc</keyword>
<comment type="function">
    <text evidence="1">Putative transcription activator involved in regulating light control of development.</text>
</comment>
<dbReference type="Proteomes" id="UP001280121">
    <property type="component" value="Unassembled WGS sequence"/>
</dbReference>
<evidence type="ECO:0000313" key="3">
    <source>
        <dbReference type="Proteomes" id="UP001280121"/>
    </source>
</evidence>
<keyword evidence="3" id="KW-1185">Reference proteome</keyword>
<comment type="similarity">
    <text evidence="1">Belongs to the FHY3/FAR1 family.</text>
</comment>
<keyword evidence="1" id="KW-0479">Metal-binding</keyword>
<sequence>MWSDLIMEFDLNNNELLQHLYEISESWVPLYLRDIFYAGMSTIGRNKGVNAFFNEFVSPKTNLREFVIRYEQALKKIVERENHEDYVSEHKDRLINENNLILKHAASIYTRNIFQKIRDQLVDSIRFKSEVGENDGEFNIYLVSAKVG</sequence>